<dbReference type="EMBL" id="WTYV01000004">
    <property type="protein sequence ID" value="MXO72073.1"/>
    <property type="molecule type" value="Genomic_DNA"/>
</dbReference>
<reference evidence="1 2" key="1">
    <citation type="submission" date="2019-12" db="EMBL/GenBank/DDBJ databases">
        <title>Genomic-based taxomic classification of the family Erythrobacteraceae.</title>
        <authorList>
            <person name="Xu L."/>
        </authorList>
    </citation>
    <scope>NUCLEOTIDE SEQUENCE [LARGE SCALE GENOMIC DNA]</scope>
    <source>
        <strain evidence="1 2">M0322</strain>
    </source>
</reference>
<accession>A0A844Z2E6</accession>
<evidence type="ECO:0000313" key="1">
    <source>
        <dbReference type="EMBL" id="MXO72073.1"/>
    </source>
</evidence>
<protein>
    <recommendedName>
        <fullName evidence="3">Large polyvalent protein associated domain-containing protein</fullName>
    </recommendedName>
</protein>
<dbReference type="RefSeq" id="WP_160772023.1">
    <property type="nucleotide sequence ID" value="NZ_WTYV01000004.1"/>
</dbReference>
<gene>
    <name evidence="1" type="ORF">GRI99_10545</name>
</gene>
<dbReference type="AlphaFoldDB" id="A0A844Z2E6"/>
<dbReference type="OrthoDB" id="7483387at2"/>
<proteinExistence type="predicted"/>
<comment type="caution">
    <text evidence="1">The sequence shown here is derived from an EMBL/GenBank/DDBJ whole genome shotgun (WGS) entry which is preliminary data.</text>
</comment>
<dbReference type="Proteomes" id="UP000466966">
    <property type="component" value="Unassembled WGS sequence"/>
</dbReference>
<evidence type="ECO:0008006" key="3">
    <source>
        <dbReference type="Google" id="ProtNLM"/>
    </source>
</evidence>
<evidence type="ECO:0000313" key="2">
    <source>
        <dbReference type="Proteomes" id="UP000466966"/>
    </source>
</evidence>
<sequence length="598" mass="65079">MRDDVLTAIVTGGGGKERLVEAADAILDAAEVGPGVFNALTEQANRPRWRDKIAELYINMLLSGPQTHAVNIVSNTLTAMAQLPEFAGAALIGRARQAFTRQALDRVLGSEVGARAFGLLQGAREGARMFAQGLRTGEPADFVSKVEGQQFRAISGLKGEVIRVPTRLLTAEDEFFKGVARRMELNAQAVRVARGEGLTGDALRARIAELSANPTDDMLARALDYGRYLTFQRKLGPSGQDISNFANRNLVAKVFLPFVRTPINLLKFAVERSPAAPILREWRKDFAAGGASRDLAIARATIGTGMGMLAYEAALQGFITGSPPTDQAKARLLYADGWKPYSIRIGDTYYSYRRLDPFSTTLGMGADMALMPEGMSETQRENEAVILTASIMGNLASKTWLSGISDLLEALSDPQRNAERLLERLAGSFTVPTGVNQVARVMDPTQRETDGVRDAVQNRIPGLSDNLLPRRNIWGAPIVDQGGLGPDIVSPIWQSEAARDPVNLELMQLDYAPGYPQRKVGGVELSPEEYDAYLAQSGQAAHDELARLVRSPEWRAMPDDDRIDAAQRIVREARADARAQLFGGSPAADEWADFEPVE</sequence>
<organism evidence="1 2">
    <name type="scientific">Alteraurantiacibacter buctensis</name>
    <dbReference type="NCBI Taxonomy" id="1503981"/>
    <lineage>
        <taxon>Bacteria</taxon>
        <taxon>Pseudomonadati</taxon>
        <taxon>Pseudomonadota</taxon>
        <taxon>Alphaproteobacteria</taxon>
        <taxon>Sphingomonadales</taxon>
        <taxon>Erythrobacteraceae</taxon>
        <taxon>Alteraurantiacibacter</taxon>
    </lineage>
</organism>
<keyword evidence="2" id="KW-1185">Reference proteome</keyword>
<name>A0A844Z2E6_9SPHN</name>